<evidence type="ECO:0000313" key="3">
    <source>
        <dbReference type="Proteomes" id="UP001626536"/>
    </source>
</evidence>
<keyword evidence="3" id="KW-1185">Reference proteome</keyword>
<gene>
    <name evidence="2" type="ORF">RZS28_09330</name>
</gene>
<dbReference type="Pfam" id="PF13547">
    <property type="entry name" value="GTA_TIM"/>
    <property type="match status" value="1"/>
</dbReference>
<dbReference type="Gene3D" id="3.20.20.80">
    <property type="entry name" value="Glycosidases"/>
    <property type="match status" value="1"/>
</dbReference>
<dbReference type="InterPro" id="IPR025195">
    <property type="entry name" value="GTA_TIM_dom"/>
</dbReference>
<dbReference type="RefSeq" id="WP_407337497.1">
    <property type="nucleotide sequence ID" value="NZ_CP136862.1"/>
</dbReference>
<name>A0ABZ0HL97_9HYPH</name>
<proteinExistence type="predicted"/>
<sequence length="754" mass="82854">MAYILGVNLLPSTGEFTYDSVAYQGQRITEPAMLAINAYAGQPLNRTDFDLAIDQLESAFPACVTVAVVVSWFGNSTDASKCQIYPSTTYIGGSFQKWSGTAWISDMWRCSSLTQASPGLVPISSSGRSFNYGGTPSDQSIVRCIQDLKARGLRVVFYPFILMDATGFPWRGRITYAPDISADATSAVNAFLGSAAALQFTRDATNLTVSYAGSLTDFTYRRMILHYANLCVIAGGVDLFLLGSELRGLEAIRGPAWTKTGATDSAGNAIWDYPFVQGLIQLSDDVREIFDAASLNKDTGGLHNLISYAADWSAWMGCQHPGENGQWPHLDQLYAHSNVDLVCFDNYLPLSDWTTGTGGVDVLNWSDAKPSSWPPSTVAMNGLGLTGTPTIYSKDYLKANIEGGEKFNWFYRDSNNLGRGLDPNGSDLMVSLPEGDRLAQNRQPYYANQQLLANKQLRWWWNNSHQAVYDDGDGGGWQPHGLTTEWIAESKPVTFTEYGFPSCDRCANQPNVFFSAKSSESATPFWSVWDPADGGVYLPRRDQSLASLALQAIYEYWVTDGNNQISSAGVKMIEPTFMSVWNWDARPFPVFPIMENVWSDAGNWPAGNWLSGKGPFIAPPIADPPPPGGAYPAFPALAGRGWSVHYKPQFSTGSVEHASGRQSRFARMSAPIFQIAIAFDLLRMDEPYTELQALIGFVEGRLGQSSPFTFPAPVELGLGSPFLCRFADDQEDLEQFMTRLWQAQSVTLRTVKGE</sequence>
<organism evidence="2 3">
    <name type="scientific">Methylocapsa polymorpha</name>
    <dbReference type="NCBI Taxonomy" id="3080828"/>
    <lineage>
        <taxon>Bacteria</taxon>
        <taxon>Pseudomonadati</taxon>
        <taxon>Pseudomonadota</taxon>
        <taxon>Alphaproteobacteria</taxon>
        <taxon>Hyphomicrobiales</taxon>
        <taxon>Beijerinckiaceae</taxon>
        <taxon>Methylocapsa</taxon>
    </lineage>
</organism>
<dbReference type="Proteomes" id="UP001626536">
    <property type="component" value="Chromosome"/>
</dbReference>
<evidence type="ECO:0000259" key="1">
    <source>
        <dbReference type="Pfam" id="PF13547"/>
    </source>
</evidence>
<accession>A0ABZ0HL97</accession>
<evidence type="ECO:0000313" key="2">
    <source>
        <dbReference type="EMBL" id="WOJ88059.1"/>
    </source>
</evidence>
<dbReference type="EMBL" id="CP136862">
    <property type="protein sequence ID" value="WOJ88059.1"/>
    <property type="molecule type" value="Genomic_DNA"/>
</dbReference>
<protein>
    <submittedName>
        <fullName evidence="2">Glycoside hydrolase TIM-barrel-like domain-containing protein</fullName>
    </submittedName>
</protein>
<feature type="domain" description="GTA TIM-barrel-like" evidence="1">
    <location>
        <begin position="218"/>
        <end position="592"/>
    </location>
</feature>
<dbReference type="CDD" id="cd19607">
    <property type="entry name" value="GTA_TIM-barrel-like"/>
    <property type="match status" value="1"/>
</dbReference>
<reference evidence="2 3" key="1">
    <citation type="submission" date="2023-10" db="EMBL/GenBank/DDBJ databases">
        <title>Novel methanotroph of the genus Methylocapsa from a subarctic wetland.</title>
        <authorList>
            <person name="Belova S.E."/>
            <person name="Oshkin I.Y."/>
            <person name="Miroshnikov K."/>
            <person name="Dedysh S.N."/>
        </authorList>
    </citation>
    <scope>NUCLEOTIDE SEQUENCE [LARGE SCALE GENOMIC DNA]</scope>
    <source>
        <strain evidence="2 3">RX1</strain>
    </source>
</reference>